<feature type="region of interest" description="Disordered" evidence="2">
    <location>
        <begin position="72"/>
        <end position="105"/>
    </location>
</feature>
<dbReference type="Gene3D" id="3.40.30.50">
    <property type="entry name" value="Sep15/SelM thioredoxin-like domain, active-site redox motif"/>
    <property type="match status" value="1"/>
</dbReference>
<dbReference type="EMBL" id="JBBJCI010000419">
    <property type="protein sequence ID" value="KAK7231165.1"/>
    <property type="molecule type" value="Genomic_DNA"/>
</dbReference>
<dbReference type="SUPFAM" id="SSF52833">
    <property type="entry name" value="Thioredoxin-like"/>
    <property type="match status" value="1"/>
</dbReference>
<gene>
    <name evidence="4" type="ORF">SO694_00071112</name>
</gene>
<keyword evidence="5" id="KW-1185">Reference proteome</keyword>
<proteinExistence type="inferred from homology"/>
<dbReference type="Proteomes" id="UP001363151">
    <property type="component" value="Unassembled WGS sequence"/>
</dbReference>
<reference evidence="4 5" key="1">
    <citation type="submission" date="2024-03" db="EMBL/GenBank/DDBJ databases">
        <title>Aureococcus anophagefferens CCMP1851 and Kratosvirus quantuckense: Draft genome of a second virus-susceptible host strain in the model system.</title>
        <authorList>
            <person name="Chase E."/>
            <person name="Truchon A.R."/>
            <person name="Schepens W."/>
            <person name="Wilhelm S.W."/>
        </authorList>
    </citation>
    <scope>NUCLEOTIDE SEQUENCE [LARGE SCALE GENOMIC DNA]</scope>
    <source>
        <strain evidence="4 5">CCMP1851</strain>
    </source>
</reference>
<dbReference type="InterPro" id="IPR014912">
    <property type="entry name" value="Sep15_SelM_dom"/>
</dbReference>
<evidence type="ECO:0000313" key="5">
    <source>
        <dbReference type="Proteomes" id="UP001363151"/>
    </source>
</evidence>
<accession>A0ABR1FI10</accession>
<sequence length="105" mass="11763">MLRRLLNKLPEVKRFVKESGHADTYEGLEIDYVRGKPPTLIMMDGDAEVERVDLAPYSTDELHALMQEKGFARKEAEPAGTREQVLHRAPRSAQADAVADAETTL</sequence>
<evidence type="ECO:0000256" key="1">
    <source>
        <dbReference type="ARBA" id="ARBA00005742"/>
    </source>
</evidence>
<feature type="domain" description="Selenoprotein F/M" evidence="3">
    <location>
        <begin position="4"/>
        <end position="71"/>
    </location>
</feature>
<evidence type="ECO:0000313" key="4">
    <source>
        <dbReference type="EMBL" id="KAK7231165.1"/>
    </source>
</evidence>
<evidence type="ECO:0000256" key="2">
    <source>
        <dbReference type="SAM" id="MobiDB-lite"/>
    </source>
</evidence>
<dbReference type="InterPro" id="IPR036249">
    <property type="entry name" value="Thioredoxin-like_sf"/>
</dbReference>
<dbReference type="Pfam" id="PF08806">
    <property type="entry name" value="Sep15_SelM"/>
    <property type="match status" value="1"/>
</dbReference>
<comment type="similarity">
    <text evidence="1">Belongs to the selenoprotein M/F family.</text>
</comment>
<evidence type="ECO:0000259" key="3">
    <source>
        <dbReference type="Pfam" id="PF08806"/>
    </source>
</evidence>
<dbReference type="InterPro" id="IPR038219">
    <property type="entry name" value="Sep15/SelM_sf"/>
</dbReference>
<name>A0ABR1FI10_AURAN</name>
<comment type="caution">
    <text evidence="4">The sequence shown here is derived from an EMBL/GenBank/DDBJ whole genome shotgun (WGS) entry which is preliminary data.</text>
</comment>
<protein>
    <submittedName>
        <fullName evidence="4">Thioredoxin-like domain containing selenoprotein</fullName>
    </submittedName>
</protein>
<organism evidence="4 5">
    <name type="scientific">Aureococcus anophagefferens</name>
    <name type="common">Harmful bloom alga</name>
    <dbReference type="NCBI Taxonomy" id="44056"/>
    <lineage>
        <taxon>Eukaryota</taxon>
        <taxon>Sar</taxon>
        <taxon>Stramenopiles</taxon>
        <taxon>Ochrophyta</taxon>
        <taxon>Pelagophyceae</taxon>
        <taxon>Pelagomonadales</taxon>
        <taxon>Pelagomonadaceae</taxon>
        <taxon>Aureococcus</taxon>
    </lineage>
</organism>